<dbReference type="InterPro" id="IPR006474">
    <property type="entry name" value="Helicase_Cas3_CRISPR-ass_core"/>
</dbReference>
<dbReference type="NCBIfam" id="TIGR01596">
    <property type="entry name" value="cas3_HD"/>
    <property type="match status" value="1"/>
</dbReference>
<keyword evidence="3" id="KW-0540">Nuclease</keyword>
<dbReference type="EMBL" id="CP016893">
    <property type="protein sequence ID" value="AST58572.1"/>
    <property type="molecule type" value="Genomic_DNA"/>
</dbReference>
<keyword evidence="4" id="KW-0479">Metal-binding</keyword>
<dbReference type="InterPro" id="IPR050547">
    <property type="entry name" value="DEAD_box_RNA_helicases"/>
</dbReference>
<dbReference type="InterPro" id="IPR006935">
    <property type="entry name" value="Helicase/UvrB_N"/>
</dbReference>
<evidence type="ECO:0000256" key="9">
    <source>
        <dbReference type="ARBA" id="ARBA00023118"/>
    </source>
</evidence>
<dbReference type="GO" id="GO:0005524">
    <property type="term" value="F:ATP binding"/>
    <property type="evidence" value="ECO:0007669"/>
    <property type="project" value="UniProtKB-KW"/>
</dbReference>
<evidence type="ECO:0000256" key="3">
    <source>
        <dbReference type="ARBA" id="ARBA00022722"/>
    </source>
</evidence>
<dbReference type="GO" id="GO:0016787">
    <property type="term" value="F:hydrolase activity"/>
    <property type="evidence" value="ECO:0007669"/>
    <property type="project" value="UniProtKB-KW"/>
</dbReference>
<keyword evidence="8" id="KW-0067">ATP-binding</keyword>
<evidence type="ECO:0000313" key="12">
    <source>
        <dbReference type="EMBL" id="AST58572.1"/>
    </source>
</evidence>
<evidence type="ECO:0000256" key="7">
    <source>
        <dbReference type="ARBA" id="ARBA00022806"/>
    </source>
</evidence>
<dbReference type="GO" id="GO:0004518">
    <property type="term" value="F:nuclease activity"/>
    <property type="evidence" value="ECO:0007669"/>
    <property type="project" value="UniProtKB-KW"/>
</dbReference>
<dbReference type="InterPro" id="IPR038257">
    <property type="entry name" value="CRISPR-assoc_Cas3_HD_sf"/>
</dbReference>
<feature type="domain" description="HD Cas3-type" evidence="11">
    <location>
        <begin position="10"/>
        <end position="222"/>
    </location>
</feature>
<dbReference type="InterPro" id="IPR014001">
    <property type="entry name" value="Helicase_ATP-bd"/>
</dbReference>
<keyword evidence="6" id="KW-0378">Hydrolase</keyword>
<evidence type="ECO:0000259" key="11">
    <source>
        <dbReference type="PROSITE" id="PS51643"/>
    </source>
</evidence>
<dbReference type="Pfam" id="PF22590">
    <property type="entry name" value="Cas3-like_C_2"/>
    <property type="match status" value="1"/>
</dbReference>
<dbReference type="Proteomes" id="UP000214975">
    <property type="component" value="Chromosome"/>
</dbReference>
<sequence>MKYLAHFDNDKSYGQPLCEHLKVVADMCTKIVPNVVKFKDMDNEIIKYLAYNIGFFHDIGKYSNFFQEYLIGNYKGSYKNHAHISACFFYLFLLDKIKMIYKNENLMYILMYLCYIVVRMHHNSLTLDRLFTIEGQDLIWQELNVIRKNLFKNQHQILDDLSSIAPNLKDLDFSAYLDLEELKRNKYFMNMPQLLKMGRFADDQWFFFIIYMFSLLVDSDKLDSAELVHRPTKSISHIRVVNYLAFKDKGNVNKTLLLKRENARREMINIVDSLTDEQIKNSRFFIITAPTGIGKTLSSLQCALRLQQRIQDVEKYVPRIITAIPFINIIEQTRKEYENVIGDQANLVVHHRLADIASNIRTDEIMPISKALLEIEAWEGDVILTTFVQLFQSIFTGRNNALKKLNKLAGSIVILDEVQATPEKYMPLVGATLQKISEYYGTRFILMTATQPKILQFGDQLLNSHEYSSKKTIDLFPSSETYFAQLKRTKFVPVLEGEMNTDKFIEFFIEKWNPLKSAVIVVNTIKRSIEVFYALKTELKGRGIDTPVYYLSTNIIPKKRMSVIQEVDMLLRANKSVILVSTQTIEAGVDLDFDIAFRDFAPLDSLVQTAGRVNRNSQKGEHLPVYIVKLAHDSDYIYHLFNRKLTMDLLREHKEIYEWQYNKIVDRYYDKILSLGIPQESKNIWNEGILKLDFNKISEFRLIEDLSFICDVYIEKDENATILANEYENIILERGDYAHYNSFERKALLRNITAKMSDYIIQVKERKVENNLLQNFEIRNGVQSSLRWISPKDVSKLYDEETGFKFV</sequence>
<accession>A0A223I1I0</accession>
<dbReference type="InterPro" id="IPR027417">
    <property type="entry name" value="P-loop_NTPase"/>
</dbReference>
<evidence type="ECO:0000256" key="6">
    <source>
        <dbReference type="ARBA" id="ARBA00022801"/>
    </source>
</evidence>
<organism evidence="12 13">
    <name type="scientific">Thermoanaerobacterium thermosaccharolyticum</name>
    <name type="common">Clostridium thermosaccharolyticum</name>
    <dbReference type="NCBI Taxonomy" id="1517"/>
    <lineage>
        <taxon>Bacteria</taxon>
        <taxon>Bacillati</taxon>
        <taxon>Bacillota</taxon>
        <taxon>Clostridia</taxon>
        <taxon>Thermoanaerobacterales</taxon>
        <taxon>Thermoanaerobacteraceae</taxon>
        <taxon>Thermoanaerobacterium</taxon>
    </lineage>
</organism>
<dbReference type="PANTHER" id="PTHR47963:SF9">
    <property type="entry name" value="CRISPR-ASSOCIATED ENDONUCLEASE_HELICASE CAS3"/>
    <property type="match status" value="1"/>
</dbReference>
<protein>
    <submittedName>
        <fullName evidence="12">CRISPR-associated helicase Cas3</fullName>
    </submittedName>
</protein>
<dbReference type="InterPro" id="IPR006483">
    <property type="entry name" value="CRISPR-assoc_Cas3_HD"/>
</dbReference>
<gene>
    <name evidence="12" type="ORF">Thert_02737</name>
</gene>
<dbReference type="CDD" id="cd17930">
    <property type="entry name" value="DEXHc_cas3"/>
    <property type="match status" value="1"/>
</dbReference>
<name>A0A223I1I0_THETR</name>
<dbReference type="GO" id="GO:0003723">
    <property type="term" value="F:RNA binding"/>
    <property type="evidence" value="ECO:0007669"/>
    <property type="project" value="TreeGrafter"/>
</dbReference>
<evidence type="ECO:0000256" key="2">
    <source>
        <dbReference type="ARBA" id="ARBA00009046"/>
    </source>
</evidence>
<dbReference type="GO" id="GO:0003677">
    <property type="term" value="F:DNA binding"/>
    <property type="evidence" value="ECO:0007669"/>
    <property type="project" value="InterPro"/>
</dbReference>
<dbReference type="SUPFAM" id="SSF52540">
    <property type="entry name" value="P-loop containing nucleoside triphosphate hydrolases"/>
    <property type="match status" value="1"/>
</dbReference>
<dbReference type="SMART" id="SM00487">
    <property type="entry name" value="DEXDc"/>
    <property type="match status" value="1"/>
</dbReference>
<feature type="domain" description="Helicase ATP-binding" evidence="10">
    <location>
        <begin position="276"/>
        <end position="469"/>
    </location>
</feature>
<keyword evidence="7" id="KW-0347">Helicase</keyword>
<comment type="similarity">
    <text evidence="2">In the central section; belongs to the CRISPR-associated helicase Cas3 family.</text>
</comment>
<dbReference type="InterPro" id="IPR054712">
    <property type="entry name" value="Cas3-like_dom"/>
</dbReference>
<dbReference type="Gene3D" id="1.10.3210.30">
    <property type="match status" value="1"/>
</dbReference>
<proteinExistence type="inferred from homology"/>
<comment type="similarity">
    <text evidence="1">In the N-terminal section; belongs to the CRISPR-associated nuclease Cas3-HD family.</text>
</comment>
<keyword evidence="5" id="KW-0547">Nucleotide-binding</keyword>
<dbReference type="PROSITE" id="PS51643">
    <property type="entry name" value="HD_CAS3"/>
    <property type="match status" value="1"/>
</dbReference>
<dbReference type="NCBIfam" id="TIGR01587">
    <property type="entry name" value="cas3_core"/>
    <property type="match status" value="1"/>
</dbReference>
<dbReference type="RefSeq" id="WP_094397801.1">
    <property type="nucleotide sequence ID" value="NZ_CP016893.1"/>
</dbReference>
<evidence type="ECO:0000256" key="8">
    <source>
        <dbReference type="ARBA" id="ARBA00022840"/>
    </source>
</evidence>
<evidence type="ECO:0000313" key="13">
    <source>
        <dbReference type="Proteomes" id="UP000214975"/>
    </source>
</evidence>
<dbReference type="Gene3D" id="3.40.50.300">
    <property type="entry name" value="P-loop containing nucleotide triphosphate hydrolases"/>
    <property type="match status" value="2"/>
</dbReference>
<dbReference type="PROSITE" id="PS51192">
    <property type="entry name" value="HELICASE_ATP_BIND_1"/>
    <property type="match status" value="1"/>
</dbReference>
<evidence type="ECO:0000256" key="1">
    <source>
        <dbReference type="ARBA" id="ARBA00006847"/>
    </source>
</evidence>
<dbReference type="AlphaFoldDB" id="A0A223I1I0"/>
<evidence type="ECO:0000256" key="4">
    <source>
        <dbReference type="ARBA" id="ARBA00022723"/>
    </source>
</evidence>
<evidence type="ECO:0000256" key="5">
    <source>
        <dbReference type="ARBA" id="ARBA00022741"/>
    </source>
</evidence>
<keyword evidence="9" id="KW-0051">Antiviral defense</keyword>
<dbReference type="PANTHER" id="PTHR47963">
    <property type="entry name" value="DEAD-BOX ATP-DEPENDENT RNA HELICASE 47, MITOCHONDRIAL"/>
    <property type="match status" value="1"/>
</dbReference>
<dbReference type="GO" id="GO:0003724">
    <property type="term" value="F:RNA helicase activity"/>
    <property type="evidence" value="ECO:0007669"/>
    <property type="project" value="TreeGrafter"/>
</dbReference>
<dbReference type="GO" id="GO:0051607">
    <property type="term" value="P:defense response to virus"/>
    <property type="evidence" value="ECO:0007669"/>
    <property type="project" value="UniProtKB-KW"/>
</dbReference>
<dbReference type="Pfam" id="PF04851">
    <property type="entry name" value="ResIII"/>
    <property type="match status" value="1"/>
</dbReference>
<reference evidence="12 13" key="1">
    <citation type="submission" date="2016-08" db="EMBL/GenBank/DDBJ databases">
        <title>A novel genetic cassette of butanologenic Thermoanaerobacterium thermosaccharolyticum that directly convert cellulose to butanol.</title>
        <authorList>
            <person name="Li T."/>
            <person name="He J."/>
        </authorList>
    </citation>
    <scope>NUCLEOTIDE SEQUENCE [LARGE SCALE GENOMIC DNA]</scope>
    <source>
        <strain evidence="12 13">TG57</strain>
    </source>
</reference>
<evidence type="ECO:0000259" key="10">
    <source>
        <dbReference type="PROSITE" id="PS51192"/>
    </source>
</evidence>
<dbReference type="CDD" id="cd09641">
    <property type="entry name" value="Cas3''_I"/>
    <property type="match status" value="1"/>
</dbReference>
<dbReference type="GO" id="GO:0046872">
    <property type="term" value="F:metal ion binding"/>
    <property type="evidence" value="ECO:0007669"/>
    <property type="project" value="UniProtKB-KW"/>
</dbReference>